<keyword evidence="4" id="KW-1003">Cell membrane</keyword>
<dbReference type="InterPro" id="IPR003445">
    <property type="entry name" value="Cat_transpt"/>
</dbReference>
<reference evidence="11" key="1">
    <citation type="journal article" date="2019" name="Int. J. Syst. Evol. Microbiol.">
        <title>The Global Catalogue of Microorganisms (GCM) 10K type strain sequencing project: providing services to taxonomists for standard genome sequencing and annotation.</title>
        <authorList>
            <consortium name="The Broad Institute Genomics Platform"/>
            <consortium name="The Broad Institute Genome Sequencing Center for Infectious Disease"/>
            <person name="Wu L."/>
            <person name="Ma J."/>
        </authorList>
    </citation>
    <scope>NUCLEOTIDE SEQUENCE [LARGE SCALE GENOMIC DNA]</scope>
    <source>
        <strain evidence="11">KCTC 62164</strain>
    </source>
</reference>
<dbReference type="PROSITE" id="PS51257">
    <property type="entry name" value="PROKAR_LIPOPROTEIN"/>
    <property type="match status" value="1"/>
</dbReference>
<evidence type="ECO:0000256" key="8">
    <source>
        <dbReference type="ARBA" id="ARBA00023136"/>
    </source>
</evidence>
<keyword evidence="7" id="KW-0406">Ion transport</keyword>
<dbReference type="PANTHER" id="PTHR32024:SF2">
    <property type="entry name" value="TRK SYSTEM POTASSIUM UPTAKE PROTEIN TRKG-RELATED"/>
    <property type="match status" value="1"/>
</dbReference>
<keyword evidence="8 9" id="KW-0472">Membrane</keyword>
<accession>A0ABV7D211</accession>
<feature type="transmembrane region" description="Helical" evidence="9">
    <location>
        <begin position="326"/>
        <end position="345"/>
    </location>
</feature>
<dbReference type="PANTHER" id="PTHR32024">
    <property type="entry name" value="TRK SYSTEM POTASSIUM UPTAKE PROTEIN TRKG-RELATED"/>
    <property type="match status" value="1"/>
</dbReference>
<keyword evidence="5 9" id="KW-0812">Transmembrane</keyword>
<evidence type="ECO:0000256" key="1">
    <source>
        <dbReference type="ARBA" id="ARBA00004651"/>
    </source>
</evidence>
<proteinExistence type="inferred from homology"/>
<feature type="transmembrane region" description="Helical" evidence="9">
    <location>
        <begin position="7"/>
        <end position="31"/>
    </location>
</feature>
<sequence length="481" mass="52011">MWKPRLYYLMGCWLLTIGCLQLAPLFYAVLIGEKASFQSLFSSVLAIGLIGGSLFLGFRGTEKARVRKLTVLLPVFGITAMAVASGLPFFFLFPDEGALPALFEGMSLITTSGTSAYGTMLEDHDAIVLWRAMAAWAGGYLAICLALSIMSAMNIGGLQLHVSPMPFGDSEVGYARLKATTKALYPVYMMITAACAVLLWFAGAGSFMDCIQMAMATISTTGLTSTYGDALNHMGPQLIIAVFFMISIANWDLHYMRFKKRSFQAGYDYEYRLFLIGIVTAIILVVFIDGGFNAQFIWNSIFSIISAAATSGISPEGMLDKTSTPLTLAIILMIMASIGGATISTTGGLKQLRSLVIYKTGKAELERLAHPHAVAGLHFQGVNIRKNDVEAVWLLLGSFILVMAIGALVLAIFGVHFQDALSMAFSAMTLSGPLVSLTDPYFPGYAGLQNSDYITLCVLMLIGRIEASIFLALFSRALWRG</sequence>
<dbReference type="Proteomes" id="UP001595444">
    <property type="component" value="Unassembled WGS sequence"/>
</dbReference>
<evidence type="ECO:0000313" key="10">
    <source>
        <dbReference type="EMBL" id="MFC3051058.1"/>
    </source>
</evidence>
<evidence type="ECO:0000256" key="9">
    <source>
        <dbReference type="SAM" id="Phobius"/>
    </source>
</evidence>
<feature type="transmembrane region" description="Helical" evidence="9">
    <location>
        <begin position="391"/>
        <end position="413"/>
    </location>
</feature>
<feature type="transmembrane region" description="Helical" evidence="9">
    <location>
        <begin position="70"/>
        <end position="93"/>
    </location>
</feature>
<keyword evidence="3" id="KW-0813">Transport</keyword>
<gene>
    <name evidence="10" type="ORF">ACFOKA_03970</name>
</gene>
<evidence type="ECO:0000256" key="7">
    <source>
        <dbReference type="ARBA" id="ARBA00023065"/>
    </source>
</evidence>
<evidence type="ECO:0000256" key="6">
    <source>
        <dbReference type="ARBA" id="ARBA00022989"/>
    </source>
</evidence>
<keyword evidence="6 9" id="KW-1133">Transmembrane helix</keyword>
<name>A0ABV7D211_9PROT</name>
<evidence type="ECO:0000256" key="2">
    <source>
        <dbReference type="ARBA" id="ARBA00009137"/>
    </source>
</evidence>
<keyword evidence="11" id="KW-1185">Reference proteome</keyword>
<evidence type="ECO:0000256" key="3">
    <source>
        <dbReference type="ARBA" id="ARBA00022448"/>
    </source>
</evidence>
<dbReference type="Pfam" id="PF02386">
    <property type="entry name" value="TrkH"/>
    <property type="match status" value="1"/>
</dbReference>
<dbReference type="EMBL" id="JBHRSL010000002">
    <property type="protein sequence ID" value="MFC3051058.1"/>
    <property type="molecule type" value="Genomic_DNA"/>
</dbReference>
<evidence type="ECO:0000256" key="5">
    <source>
        <dbReference type="ARBA" id="ARBA00022692"/>
    </source>
</evidence>
<comment type="caution">
    <text evidence="10">The sequence shown here is derived from an EMBL/GenBank/DDBJ whole genome shotgun (WGS) entry which is preliminary data.</text>
</comment>
<comment type="similarity">
    <text evidence="2">Belongs to the TrkH potassium transport family.</text>
</comment>
<feature type="transmembrane region" description="Helical" evidence="9">
    <location>
        <begin position="183"/>
        <end position="203"/>
    </location>
</feature>
<dbReference type="RefSeq" id="WP_194212108.1">
    <property type="nucleotide sequence ID" value="NZ_CP061205.1"/>
</dbReference>
<comment type="subcellular location">
    <subcellularLocation>
        <location evidence="1">Cell membrane</location>
        <topology evidence="1">Multi-pass membrane protein</topology>
    </subcellularLocation>
</comment>
<feature type="transmembrane region" description="Helical" evidence="9">
    <location>
        <begin position="234"/>
        <end position="253"/>
    </location>
</feature>
<protein>
    <submittedName>
        <fullName evidence="10">TrkH family potassium uptake protein</fullName>
    </submittedName>
</protein>
<organism evidence="10 11">
    <name type="scientific">Kordiimonas pumila</name>
    <dbReference type="NCBI Taxonomy" id="2161677"/>
    <lineage>
        <taxon>Bacteria</taxon>
        <taxon>Pseudomonadati</taxon>
        <taxon>Pseudomonadota</taxon>
        <taxon>Alphaproteobacteria</taxon>
        <taxon>Kordiimonadales</taxon>
        <taxon>Kordiimonadaceae</taxon>
        <taxon>Kordiimonas</taxon>
    </lineage>
</organism>
<evidence type="ECO:0000313" key="11">
    <source>
        <dbReference type="Proteomes" id="UP001595444"/>
    </source>
</evidence>
<feature type="transmembrane region" description="Helical" evidence="9">
    <location>
        <begin position="453"/>
        <end position="474"/>
    </location>
</feature>
<evidence type="ECO:0000256" key="4">
    <source>
        <dbReference type="ARBA" id="ARBA00022475"/>
    </source>
</evidence>
<feature type="transmembrane region" description="Helical" evidence="9">
    <location>
        <begin position="273"/>
        <end position="290"/>
    </location>
</feature>
<feature type="transmembrane region" description="Helical" evidence="9">
    <location>
        <begin position="37"/>
        <end position="58"/>
    </location>
</feature>